<dbReference type="EMBL" id="MG432474">
    <property type="protein sequence ID" value="AWQ60245.1"/>
    <property type="molecule type" value="Genomic_DNA"/>
</dbReference>
<evidence type="ECO:0000313" key="2">
    <source>
        <dbReference type="EMBL" id="AWQ60245.1"/>
    </source>
</evidence>
<dbReference type="EMBL" id="AF440570">
    <property type="protein sequence ID" value="AAL88981.1"/>
    <property type="molecule type" value="Genomic_DNA"/>
</dbReference>
<name>A0A2U9G683_WSSV</name>
<evidence type="ECO:0000313" key="5">
    <source>
        <dbReference type="EMBL" id="AWQ61977.1"/>
    </source>
</evidence>
<reference evidence="1 8" key="9">
    <citation type="journal article" date="2004" name="J. Virol.">
        <title>Genomic and proteomic analysis of thirty-nine structural proteins of shrimp white spot syndrome virus.</title>
        <authorList>
            <person name="Tsai J.M."/>
            <person name="Wang H.C."/>
            <person name="Leu J.H."/>
            <person name="Hsiao H.H."/>
            <person name="Wang A.H."/>
            <person name="Kou G.H."/>
            <person name="Lo C.F."/>
        </authorList>
    </citation>
    <scope>NUCLEOTIDE SEQUENCE [LARGE SCALE GENOMIC DNA]</scope>
    <source>
        <strain evidence="1">Taiwan</strain>
    </source>
</reference>
<evidence type="ECO:0000313" key="1">
    <source>
        <dbReference type="EMBL" id="AAL88981.1"/>
    </source>
</evidence>
<reference evidence="8" key="1">
    <citation type="journal article" date="2000" name="Virology">
        <title>Transcriptional analysis of the ribonucleotide reductase genes of shrimp white spot syndrome virus.</title>
        <authorList>
            <person name="Tsai M.F."/>
            <person name="Lo C.F."/>
            <person name="van Hulten M.C."/>
            <person name="Tzeng H.F."/>
            <person name="Chou C.M."/>
            <person name="Huang C.J."/>
            <person name="Wang C.H."/>
            <person name="Lin J.Y."/>
            <person name="Vlak J.M."/>
            <person name="Kou G.H."/>
        </authorList>
    </citation>
    <scope>NUCLEOTIDE SEQUENCE [LARGE SCALE GENOMIC DNA]</scope>
</reference>
<reference evidence="1 8" key="5">
    <citation type="journal article" date="2002" name="Virology">
        <title>Identification of a nucleocapsid protein (VP35) gene of shrimp white spot syndrome virus and characterization of the motif important for targeting VP35 to the nuclei of transfected insect cells.</title>
        <authorList>
            <person name="Chen L.L."/>
            <person name="Leu J.H."/>
            <person name="Huang C.J."/>
            <person name="Chou C.M."/>
            <person name="Chen S.M."/>
            <person name="Wang C.H."/>
            <person name="Lo C.F."/>
            <person name="Kou G.H."/>
        </authorList>
    </citation>
    <scope>NUCLEOTIDE SEQUENCE [LARGE SCALE GENOMIC DNA]</scope>
    <source>
        <strain evidence="1">Taiwan</strain>
    </source>
</reference>
<reference evidence="1 8" key="7">
    <citation type="journal article" date="2002" name="Virology">
        <title>Transcriptional analysis of the DNA polymerase gene of shrimp white spot syndrome virus.</title>
        <authorList>
            <person name="Chen L.L."/>
            <person name="Wang H.C."/>
            <person name="Huang C.J."/>
            <person name="Peng S.E."/>
            <person name="Chen Y.G."/>
            <person name="Lin S.J."/>
            <person name="Chen W.Y."/>
            <person name="Dai C.F."/>
            <person name="Yu H.T."/>
            <person name="Wang C.H."/>
            <person name="Lo C.F."/>
            <person name="Kou G.H."/>
        </authorList>
    </citation>
    <scope>NUCLEOTIDE SEQUENCE [LARGE SCALE GENOMIC DNA]</scope>
    <source>
        <strain evidence="1">Taiwan</strain>
    </source>
</reference>
<dbReference type="EMBL" id="MG432479">
    <property type="protein sequence ID" value="AWQ62354.1"/>
    <property type="molecule type" value="Genomic_DNA"/>
</dbReference>
<dbReference type="EMBL" id="MG432477">
    <property type="protein sequence ID" value="AWQ61510.1"/>
    <property type="molecule type" value="Genomic_DNA"/>
</dbReference>
<reference evidence="8" key="3">
    <citation type="journal article" date="2001" name="Virology">
        <title>Cloning, characterization, and phylogenetic analysis of a shrimp white spot syndrome virus gene that encodes a protein kinase.</title>
        <authorList>
            <person name="Liu W.J."/>
            <person name="Yu H.T."/>
            <person name="Peng S.E."/>
            <person name="Chang Y.S."/>
            <person name="Pien H.W."/>
            <person name="Lin C.J."/>
            <person name="Huang C.J."/>
            <person name="Tsai M.F."/>
            <person name="Huang C.J."/>
            <person name="Wang C.H."/>
            <person name="Lin J.Y."/>
            <person name="Lo C.F."/>
            <person name="Kou G.H."/>
        </authorList>
    </citation>
    <scope>NUCLEOTIDE SEQUENCE [LARGE SCALE GENOMIC DNA]</scope>
</reference>
<proteinExistence type="predicted"/>
<evidence type="ECO:0000313" key="4">
    <source>
        <dbReference type="EMBL" id="AWQ61510.1"/>
    </source>
</evidence>
<evidence type="ECO:0000313" key="3">
    <source>
        <dbReference type="EMBL" id="AWQ60663.1"/>
    </source>
</evidence>
<reference evidence="1 8" key="2">
    <citation type="journal article" date="2000" name="Virology">
        <title>Identification and characterization of a shrimp white spot syndrome virus (WSSV) gene that encodes a novel chimeric polypeptide of cellular-type thymidine kinase and thymidylate kinase.</title>
        <authorList>
            <person name="Tsai M.F."/>
            <person name="Yu H.T."/>
            <person name="Tzeng H.F."/>
            <person name="Leu J.H."/>
            <person name="Chou C.M."/>
            <person name="Huang C.J."/>
            <person name="Wang C.H."/>
            <person name="Lin J.Y."/>
            <person name="Kou G.H."/>
            <person name="Lo C.F."/>
        </authorList>
    </citation>
    <scope>NUCLEOTIDE SEQUENCE [LARGE SCALE GENOMIC DNA]</scope>
    <source>
        <strain evidence="1">Taiwan</strain>
    </source>
</reference>
<evidence type="ECO:0000313" key="6">
    <source>
        <dbReference type="EMBL" id="AWQ62354.1"/>
    </source>
</evidence>
<evidence type="ECO:0000313" key="8">
    <source>
        <dbReference type="Proteomes" id="UP000281246"/>
    </source>
</evidence>
<dbReference type="KEGG" id="vg:26680450"/>
<dbReference type="EMBL" id="MG432475">
    <property type="protein sequence ID" value="AWQ60663.1"/>
    <property type="molecule type" value="Genomic_DNA"/>
</dbReference>
<evidence type="ECO:0000313" key="7">
    <source>
        <dbReference type="EMBL" id="AWQ63635.1"/>
    </source>
</evidence>
<dbReference type="Proteomes" id="UP000281246">
    <property type="component" value="Segment"/>
</dbReference>
<dbReference type="RefSeq" id="YP_009220490.1">
    <property type="nucleotide sequence ID" value="NC_003225.3"/>
</dbReference>
<dbReference type="EMBL" id="MG432478">
    <property type="protein sequence ID" value="AWQ61977.1"/>
    <property type="molecule type" value="Genomic_DNA"/>
</dbReference>
<gene>
    <name evidence="2" type="primary">56</name>
</gene>
<dbReference type="EMBL" id="MG432482">
    <property type="protein sequence ID" value="AWQ63635.1"/>
    <property type="molecule type" value="Genomic_DNA"/>
</dbReference>
<reference evidence="2" key="11">
    <citation type="submission" date="2017-11" db="EMBL/GenBank/DDBJ databases">
        <authorList>
            <person name="Parrilla Taylor D.P."/>
            <person name="Vibanco-Perez N."/>
            <person name="Duran-Avelar Md.J."/>
            <person name="Gomez-Gil B."/>
            <person name="Llera-Herrera R."/>
            <person name="Vazquez-Juarez R."/>
        </authorList>
    </citation>
    <scope>NUCLEOTIDE SEQUENCE</scope>
    <source>
        <strain evidence="2">AC1</strain>
        <strain evidence="3">ACF2</strain>
        <strain evidence="4">DVI</strain>
        <strain evidence="5">GVE05</strain>
        <strain evidence="6">JP</strain>
        <strain evidence="7">LG</strain>
    </source>
</reference>
<organismHost>
    <name type="scientific">Crustacea</name>
    <name type="common">crustaceans</name>
    <dbReference type="NCBI Taxonomy" id="6657"/>
</organismHost>
<reference evidence="1 8" key="6">
    <citation type="journal article" date="2002" name="Virology">
        <title>Chimeric polypeptide of thymidine kinase and thymidylate kinase of shrimp white spot syndrome virus: thymidine kinase activity of the recombinant protein expressed in a baculovirus/insect cell system.</title>
        <authorList>
            <person name="Tzeng H.F."/>
            <person name="Chang Z.F."/>
            <person name="Peng S.E."/>
            <person name="Wang C.H."/>
            <person name="Lin J.Y."/>
            <person name="Kou G.H."/>
            <person name="Lo C.F."/>
        </authorList>
    </citation>
    <scope>NUCLEOTIDE SEQUENCE [LARGE SCALE GENOMIC DNA]</scope>
    <source>
        <strain evidence="1">Taiwan</strain>
    </source>
</reference>
<reference evidence="1 8" key="10">
    <citation type="journal article" date="2005" name="J. Virol.">
        <title>The unique stacked rings in the nucleocapsid of the white spot syndrome virus virion are formed by the major structural protein VP664, the largest viral structural protein ever found.</title>
        <authorList>
            <person name="Leu J.H."/>
            <person name="Tsai J.M."/>
            <person name="Wang H.C."/>
            <person name="Wang A.H."/>
            <person name="Wang C.H."/>
            <person name="Kou G.H."/>
            <person name="Lo C.F."/>
        </authorList>
    </citation>
    <scope>NUCLEOTIDE SEQUENCE [LARGE SCALE GENOMIC DNA]</scope>
    <source>
        <strain evidence="1">Taiwan</strain>
    </source>
</reference>
<reference evidence="1" key="4">
    <citation type="submission" date="2001-10" db="EMBL/GenBank/DDBJ databases">
        <authorList>
            <person name="Lo C.-F."/>
            <person name="Kou G.-H."/>
        </authorList>
    </citation>
    <scope>NUCLEOTIDE SEQUENCE</scope>
    <source>
        <strain evidence="1">Taiwan</strain>
    </source>
</reference>
<sequence>MASVFEDPADLFANMDLTGKVPTRPNILFFEGLLPNSGKEIMENRLIHKGKCGAFEADTQLAYFFPSNNEENTKKLNIGFQIKSNCLSFFIRDFLNDWLEEIKDCGPYCTFSQYMDGDKEIFGNSVFGQDFTIVAMDWIDKGVTFYIFVDGSDSMENMASLWMCDKLKRMNANVVKVFVDNASKPKFSVCKTCRWEFPGPVSYVIEGHGMGHSDLSCDEISEFLVQ</sequence>
<reference evidence="2" key="12">
    <citation type="journal article" name="FEMS Microbiol. Lett.">
        <title>Molecular variability and genetic structure of white spot syndrome virus strains from northwest Mexico based on the analysis of genomes.</title>
        <authorList>
            <person name="Parrilla-Taylor D.P."/>
            <person name="Vibanco-Perez N."/>
            <person name="Duran-Avelar M.J."/>
            <person name="Gomez-Gil B."/>
            <person name="Llera-Herrera R."/>
            <person name="Vazquez-Juarez R."/>
        </authorList>
    </citation>
    <scope>NUCLEOTIDE SEQUENCE</scope>
    <source>
        <strain evidence="2">AC1</strain>
        <strain evidence="3">ACF2</strain>
        <strain evidence="4">DVI</strain>
        <strain evidence="5">GVE05</strain>
        <strain evidence="6">JP</strain>
        <strain evidence="7">LG</strain>
    </source>
</reference>
<reference evidence="1 8" key="8">
    <citation type="journal article" date="2002" name="Virology">
        <title>Ribonucleotide reductase of shrimp white spot syndrome virus (WSSV): expression and enzymatic activity in a baculovirus/insect cell system and WSSV-infected shrimp.</title>
        <authorList>
            <person name="Lin S.T."/>
            <person name="Chang Y.S."/>
            <person name="Wang H.C."/>
            <person name="Tzeng H.F."/>
            <person name="Chang Z.F."/>
            <person name="Lin J.Y."/>
            <person name="Wang C.H."/>
            <person name="Lo C.F."/>
            <person name="Kou G.H."/>
        </authorList>
    </citation>
    <scope>NUCLEOTIDE SEQUENCE [LARGE SCALE GENOMIC DNA]</scope>
    <source>
        <strain evidence="1">Taiwan</strain>
    </source>
</reference>
<protein>
    <submittedName>
        <fullName evidence="1">WSSV113</fullName>
    </submittedName>
    <submittedName>
        <fullName evidence="2">Wsv056</fullName>
    </submittedName>
</protein>
<accession>A0A2U9G683</accession>
<organism evidence="2">
    <name type="scientific">White spot syndrome virus</name>
    <name type="common">WSSV</name>
    <name type="synonym">White spot bacilliform virus</name>
    <dbReference type="NCBI Taxonomy" id="92652"/>
    <lineage>
        <taxon>Viruses</taxon>
        <taxon>Viruses incertae sedis</taxon>
        <taxon>Naldaviricetes</taxon>
        <taxon>Nimaviridae</taxon>
        <taxon>Whispovirus</taxon>
        <taxon>White spot syndrome virus</taxon>
    </lineage>
</organism>